<keyword evidence="5" id="KW-1185">Reference proteome</keyword>
<evidence type="ECO:0000256" key="1">
    <source>
        <dbReference type="SAM" id="MobiDB-lite"/>
    </source>
</evidence>
<dbReference type="OrthoDB" id="4184211at2759"/>
<evidence type="ECO:0000256" key="3">
    <source>
        <dbReference type="SAM" id="SignalP"/>
    </source>
</evidence>
<evidence type="ECO:0000256" key="2">
    <source>
        <dbReference type="SAM" id="Phobius"/>
    </source>
</evidence>
<proteinExistence type="predicted"/>
<protein>
    <submittedName>
        <fullName evidence="4">Uncharacterized protein</fullName>
    </submittedName>
</protein>
<sequence length="339" mass="37106">MYEMKPISLLQSLLLVHAALAAPASPNIRPRRSSIGIPRADTDLDNSSSHTSSYQTQSVVLTGSRQLSITSSQQALSTRQLKLLRDLNLNHISDKELRKIILWLNEKWPAADGLIQSIQELIDIGYPDQSSSLSPELYSTIHDKPLPTTSLTYQAHRFGDSASPTSSSQVTLTSAGFTKESLTHFPISAVSDIKPPIISNIPALATSSIASSSSLPTLYLATSPQATMTATANNHDTNLFTVLKTMDTIDELIIWVSERPAWVVTFIVCALVLLFLISIVIVEGADFAYAFVSTRLASWGWRRRRPAIHLSGPERRLITAPTADSDGEKRAEMNYGTCD</sequence>
<evidence type="ECO:0000313" key="5">
    <source>
        <dbReference type="Proteomes" id="UP000002038"/>
    </source>
</evidence>
<feature type="signal peptide" evidence="3">
    <location>
        <begin position="1"/>
        <end position="21"/>
    </location>
</feature>
<name>A0A179UCE9_BLAGS</name>
<dbReference type="VEuPathDB" id="FungiDB:BDBG_00810"/>
<evidence type="ECO:0000313" key="4">
    <source>
        <dbReference type="EMBL" id="OAT04202.1"/>
    </source>
</evidence>
<dbReference type="Proteomes" id="UP000002038">
    <property type="component" value="Unassembled WGS sequence"/>
</dbReference>
<dbReference type="GeneID" id="8507899"/>
<gene>
    <name evidence="4" type="ORF">BDBG_00810</name>
</gene>
<feature type="region of interest" description="Disordered" evidence="1">
    <location>
        <begin position="31"/>
        <end position="51"/>
    </location>
</feature>
<organism evidence="4 5">
    <name type="scientific">Blastomyces gilchristii (strain SLH14081)</name>
    <name type="common">Blastomyces dermatitidis</name>
    <dbReference type="NCBI Taxonomy" id="559298"/>
    <lineage>
        <taxon>Eukaryota</taxon>
        <taxon>Fungi</taxon>
        <taxon>Dikarya</taxon>
        <taxon>Ascomycota</taxon>
        <taxon>Pezizomycotina</taxon>
        <taxon>Eurotiomycetes</taxon>
        <taxon>Eurotiomycetidae</taxon>
        <taxon>Onygenales</taxon>
        <taxon>Ajellomycetaceae</taxon>
        <taxon>Blastomyces</taxon>
    </lineage>
</organism>
<feature type="chain" id="PRO_5008107299" evidence="3">
    <location>
        <begin position="22"/>
        <end position="339"/>
    </location>
</feature>
<dbReference type="EMBL" id="GG657448">
    <property type="protein sequence ID" value="OAT04202.1"/>
    <property type="molecule type" value="Genomic_DNA"/>
</dbReference>
<reference evidence="5" key="1">
    <citation type="journal article" date="2015" name="PLoS Genet.">
        <title>The dynamic genome and transcriptome of the human fungal pathogen Blastomyces and close relative Emmonsia.</title>
        <authorList>
            <person name="Munoz J.F."/>
            <person name="Gauthier G.M."/>
            <person name="Desjardins C.A."/>
            <person name="Gallo J.E."/>
            <person name="Holder J."/>
            <person name="Sullivan T.D."/>
            <person name="Marty A.J."/>
            <person name="Carmen J.C."/>
            <person name="Chen Z."/>
            <person name="Ding L."/>
            <person name="Gujja S."/>
            <person name="Magrini V."/>
            <person name="Misas E."/>
            <person name="Mitreva M."/>
            <person name="Priest M."/>
            <person name="Saif S."/>
            <person name="Whiston E.A."/>
            <person name="Young S."/>
            <person name="Zeng Q."/>
            <person name="Goldman W.E."/>
            <person name="Mardis E.R."/>
            <person name="Taylor J.W."/>
            <person name="McEwen J.G."/>
            <person name="Clay O.K."/>
            <person name="Klein B.S."/>
            <person name="Cuomo C.A."/>
        </authorList>
    </citation>
    <scope>NUCLEOTIDE SEQUENCE [LARGE SCALE GENOMIC DNA]</scope>
    <source>
        <strain evidence="5">SLH14081</strain>
    </source>
</reference>
<accession>A0A179UCE9</accession>
<dbReference type="AlphaFoldDB" id="A0A179UCE9"/>
<feature type="transmembrane region" description="Helical" evidence="2">
    <location>
        <begin position="261"/>
        <end position="282"/>
    </location>
</feature>
<dbReference type="RefSeq" id="XP_002629564.1">
    <property type="nucleotide sequence ID" value="XM_002629518.2"/>
</dbReference>
<keyword evidence="2" id="KW-0472">Membrane</keyword>
<keyword evidence="3" id="KW-0732">Signal</keyword>
<dbReference type="KEGG" id="bgh:BDBG_00810"/>
<keyword evidence="2" id="KW-0812">Transmembrane</keyword>
<keyword evidence="2" id="KW-1133">Transmembrane helix</keyword>